<protein>
    <submittedName>
        <fullName evidence="2">Alpha/beta hydrolase</fullName>
    </submittedName>
</protein>
<dbReference type="InterPro" id="IPR029058">
    <property type="entry name" value="AB_hydrolase_fold"/>
</dbReference>
<dbReference type="GO" id="GO:0004806">
    <property type="term" value="F:triacylglycerol lipase activity"/>
    <property type="evidence" value="ECO:0007669"/>
    <property type="project" value="TreeGrafter"/>
</dbReference>
<name>A0A7W2F953_9BURK</name>
<keyword evidence="2" id="KW-0378">Hydrolase</keyword>
<dbReference type="InterPro" id="IPR000073">
    <property type="entry name" value="AB_hydrolase_1"/>
</dbReference>
<dbReference type="PANTHER" id="PTHR43433:SF5">
    <property type="entry name" value="AB HYDROLASE-1 DOMAIN-CONTAINING PROTEIN"/>
    <property type="match status" value="1"/>
</dbReference>
<dbReference type="Proteomes" id="UP000573499">
    <property type="component" value="Unassembled WGS sequence"/>
</dbReference>
<dbReference type="SUPFAM" id="SSF53474">
    <property type="entry name" value="alpha/beta-Hydrolases"/>
    <property type="match status" value="1"/>
</dbReference>
<organism evidence="2 3">
    <name type="scientific">Rugamonas apoptosis</name>
    <dbReference type="NCBI Taxonomy" id="2758570"/>
    <lineage>
        <taxon>Bacteria</taxon>
        <taxon>Pseudomonadati</taxon>
        <taxon>Pseudomonadota</taxon>
        <taxon>Betaproteobacteria</taxon>
        <taxon>Burkholderiales</taxon>
        <taxon>Oxalobacteraceae</taxon>
        <taxon>Telluria group</taxon>
        <taxon>Rugamonas</taxon>
    </lineage>
</organism>
<evidence type="ECO:0000313" key="2">
    <source>
        <dbReference type="EMBL" id="MBA5687324.1"/>
    </source>
</evidence>
<dbReference type="GO" id="GO:0046503">
    <property type="term" value="P:glycerolipid catabolic process"/>
    <property type="evidence" value="ECO:0007669"/>
    <property type="project" value="TreeGrafter"/>
</dbReference>
<evidence type="ECO:0000259" key="1">
    <source>
        <dbReference type="Pfam" id="PF00561"/>
    </source>
</evidence>
<evidence type="ECO:0000313" key="3">
    <source>
        <dbReference type="Proteomes" id="UP000573499"/>
    </source>
</evidence>
<accession>A0A7W2F953</accession>
<reference evidence="2 3" key="1">
    <citation type="submission" date="2020-07" db="EMBL/GenBank/DDBJ databases">
        <title>Novel species isolated from subtropical streams in China.</title>
        <authorList>
            <person name="Lu H."/>
        </authorList>
    </citation>
    <scope>NUCLEOTIDE SEQUENCE [LARGE SCALE GENOMIC DNA]</scope>
    <source>
        <strain evidence="2 3">LX47W</strain>
    </source>
</reference>
<dbReference type="Pfam" id="PF00561">
    <property type="entry name" value="Abhydrolase_1"/>
    <property type="match status" value="1"/>
</dbReference>
<dbReference type="RefSeq" id="WP_182153176.1">
    <property type="nucleotide sequence ID" value="NZ_JACEZU010000004.1"/>
</dbReference>
<dbReference type="InterPro" id="IPR050471">
    <property type="entry name" value="AB_hydrolase"/>
</dbReference>
<dbReference type="Gene3D" id="3.40.50.1820">
    <property type="entry name" value="alpha/beta hydrolase"/>
    <property type="match status" value="1"/>
</dbReference>
<gene>
    <name evidence="2" type="ORF">H3H39_09735</name>
</gene>
<proteinExistence type="predicted"/>
<dbReference type="AlphaFoldDB" id="A0A7W2F953"/>
<keyword evidence="3" id="KW-1185">Reference proteome</keyword>
<feature type="domain" description="AB hydrolase-1" evidence="1">
    <location>
        <begin position="22"/>
        <end position="275"/>
    </location>
</feature>
<dbReference type="PANTHER" id="PTHR43433">
    <property type="entry name" value="HYDROLASE, ALPHA/BETA FOLD FAMILY PROTEIN"/>
    <property type="match status" value="1"/>
</dbReference>
<sequence length="314" mass="34067">MATALANGITIAYETHGDPHDPPVLLVMGLGMQLTSWPQDFVDGLVEQGYYVIRFDNRDSGLSSKMRQHGAPSMVLTWLKTLVRWPVKSGYTLYDMADDARGLLDFLGVPKAHVIGASMGGMIGQIFAARHAERTLSLTSIMSSSGRRGLPGPTPVARKAMMRMPANPRDRALVIERMVQTLRAIGSPSYPTPEKLLRTRIEAALARNTCPDGIARQIVAVIACGDRTPLLEKISCPTMVIHGAADPLVPLACGEDTARAIPNAALYVIEGMGHDLPPPLIERLIALIDAHLHGKMEPNDKAPSIRRADSDTHY</sequence>
<dbReference type="EMBL" id="JACEZU010000004">
    <property type="protein sequence ID" value="MBA5687324.1"/>
    <property type="molecule type" value="Genomic_DNA"/>
</dbReference>
<comment type="caution">
    <text evidence="2">The sequence shown here is derived from an EMBL/GenBank/DDBJ whole genome shotgun (WGS) entry which is preliminary data.</text>
</comment>